<dbReference type="Proteomes" id="UP001375743">
    <property type="component" value="Unassembled WGS sequence"/>
</dbReference>
<keyword evidence="3" id="KW-1185">Reference proteome</keyword>
<accession>A0ABU8XPY4</accession>
<dbReference type="InterPro" id="IPR010921">
    <property type="entry name" value="Trp_repressor/repl_initiator"/>
</dbReference>
<protein>
    <submittedName>
        <fullName evidence="2">DUF1153 domain-containing protein</fullName>
    </submittedName>
</protein>
<proteinExistence type="predicted"/>
<reference evidence="2 3" key="1">
    <citation type="submission" date="2024-01" db="EMBL/GenBank/DDBJ databases">
        <title>Multi-omics insights into the function and evolution of sodium benzoate biodegradation pathways in Benzoatithermus flavus gen. nov., sp. nov. from hot spring.</title>
        <authorList>
            <person name="Hu C.-J."/>
            <person name="Li W.-J."/>
        </authorList>
    </citation>
    <scope>NUCLEOTIDE SEQUENCE [LARGE SCALE GENOMIC DNA]</scope>
    <source>
        <strain evidence="2 3">SYSU G07066</strain>
    </source>
</reference>
<sequence length="89" mass="10366">MSERELSRPSPPRSRVIEPGDLPPPETRRWVARRKAQIVAAVRSGVLDQEDACRRYNISPEEFASWERAIDRHGLRALRVTKLQEFRQS</sequence>
<evidence type="ECO:0000313" key="3">
    <source>
        <dbReference type="Proteomes" id="UP001375743"/>
    </source>
</evidence>
<dbReference type="Pfam" id="PF06627">
    <property type="entry name" value="DUF1153"/>
    <property type="match status" value="1"/>
</dbReference>
<dbReference type="InterPro" id="IPR036388">
    <property type="entry name" value="WH-like_DNA-bd_sf"/>
</dbReference>
<evidence type="ECO:0000256" key="1">
    <source>
        <dbReference type="SAM" id="MobiDB-lite"/>
    </source>
</evidence>
<dbReference type="Gene3D" id="1.10.10.10">
    <property type="entry name" value="Winged helix-like DNA-binding domain superfamily/Winged helix DNA-binding domain"/>
    <property type="match status" value="1"/>
</dbReference>
<evidence type="ECO:0000313" key="2">
    <source>
        <dbReference type="EMBL" id="MEK0083232.1"/>
    </source>
</evidence>
<dbReference type="InterPro" id="IPR009534">
    <property type="entry name" value="DUF1153"/>
</dbReference>
<feature type="region of interest" description="Disordered" evidence="1">
    <location>
        <begin position="1"/>
        <end position="27"/>
    </location>
</feature>
<name>A0ABU8XPY4_9PROT</name>
<organism evidence="2 3">
    <name type="scientific">Benzoatithermus flavus</name>
    <dbReference type="NCBI Taxonomy" id="3108223"/>
    <lineage>
        <taxon>Bacteria</taxon>
        <taxon>Pseudomonadati</taxon>
        <taxon>Pseudomonadota</taxon>
        <taxon>Alphaproteobacteria</taxon>
        <taxon>Geminicoccales</taxon>
        <taxon>Geminicoccaceae</taxon>
        <taxon>Benzoatithermus</taxon>
    </lineage>
</organism>
<gene>
    <name evidence="2" type="ORF">U1T56_08710</name>
</gene>
<dbReference type="RefSeq" id="WP_418159080.1">
    <property type="nucleotide sequence ID" value="NZ_JBBLZC010000007.1"/>
</dbReference>
<dbReference type="EMBL" id="JBBLZC010000007">
    <property type="protein sequence ID" value="MEK0083232.1"/>
    <property type="molecule type" value="Genomic_DNA"/>
</dbReference>
<dbReference type="SUPFAM" id="SSF48295">
    <property type="entry name" value="TrpR-like"/>
    <property type="match status" value="1"/>
</dbReference>
<comment type="caution">
    <text evidence="2">The sequence shown here is derived from an EMBL/GenBank/DDBJ whole genome shotgun (WGS) entry which is preliminary data.</text>
</comment>